<dbReference type="InterPro" id="IPR034154">
    <property type="entry name" value="TOPRIM_DnaG/twinkle"/>
</dbReference>
<evidence type="ECO:0000313" key="3">
    <source>
        <dbReference type="Proteomes" id="UP000614424"/>
    </source>
</evidence>
<dbReference type="EMBL" id="JACNJZ010000038">
    <property type="protein sequence ID" value="MBC8316512.1"/>
    <property type="molecule type" value="Genomic_DNA"/>
</dbReference>
<sequence length="923" mass="102420">MSLATHIASTLGHGKELKSGDGWSTLCPIHGDDNPSLSVRDITNNKGEPDVILKCFAGCGFKEIKSHLRGIGLLPEWKPKKTSEPKKEKDSFVWQKSRRDDEKVKKYFAKRAIIFDDDSFPVPSSLKWNSYIDKKTGDLVELVVAAATTPADKSVKAVQRLFIDIEDYSKTGAKMLGKMQGRGVYFYRKRPMTELMIGEGIETTLSVMQVTGMNGVAALSASGLKNIKLPPETETIYILVDSDKSFAGQKASCELAGKFEKKGGQAFIVSPDDSCFTGSPKKRDFNDLLQEVSTGGLITERMAAAIPFKELGWKPPSDTKTPGDVIHKLSDLLAEGKIAASQWFPVLHDAGLDPPGEDEVLQYLASQKVGTKRSLNKEYKARSEESAIKNKWHGLAETAGDRKLVEYLPHDLNRVTLLTEEAIIAIPGQWPYFNYGGMLSYSTYEHPARKAVGIDNVQPPMVPVIRPYSRDNLHLRAEQSVLHYKVKETETSIIPYPVATPQPIINKLIDHPSPLAPRVSGLVSHPVISLEGRVISSEGIDKETGLLLQFGGSSFRVPKNTTRDDAKRVAGKLTEKLFAEFCFRDEPSQENLYQTAALAFLLSGIFRKVIDQAPGFLIVANVQGSGKTTLARIVHVILTGRDMPVSSLGGNPEEMKKEMLATLMQSPAMVCYDNLLDGSEIRDPILAKVITSPHFKGRVLGKSQEITVPTNSVLALTGNNVSLSADLVRRFLTIHLTTDVARPETRTFRHPDIVQHCLNLRVEAVQACLAITAAYIEAGCPLKPEELRSSGFNQWDRTVRFPLLWATGVDILESMNLNRQHSTEHLAMLGLMRCLYEIFENAPFSATELLNQITNEYNDSMRETRDHLRECIANMSPKALKSTRSLSWVLKKLIGRQIEDMELKYQANSSGNYGKYFVDKPPF</sequence>
<gene>
    <name evidence="2" type="ORF">H8E41_01305</name>
</gene>
<organism evidence="2 3">
    <name type="scientific">Candidatus Desulfobia pelagia</name>
    <dbReference type="NCBI Taxonomy" id="2841692"/>
    <lineage>
        <taxon>Bacteria</taxon>
        <taxon>Pseudomonadati</taxon>
        <taxon>Thermodesulfobacteriota</taxon>
        <taxon>Desulfobulbia</taxon>
        <taxon>Desulfobulbales</taxon>
        <taxon>Desulfobulbaceae</taxon>
        <taxon>Candidatus Desulfobia</taxon>
    </lineage>
</organism>
<reference evidence="2 3" key="1">
    <citation type="submission" date="2020-08" db="EMBL/GenBank/DDBJ databases">
        <title>Bridging the membrane lipid divide: bacteria of the FCB group superphylum have the potential to synthesize archaeal ether lipids.</title>
        <authorList>
            <person name="Villanueva L."/>
            <person name="Von Meijenfeldt F.A.B."/>
            <person name="Westbye A.B."/>
            <person name="Yadav S."/>
            <person name="Hopmans E.C."/>
            <person name="Dutilh B.E."/>
            <person name="Sinninghe Damste J.S."/>
        </authorList>
    </citation>
    <scope>NUCLEOTIDE SEQUENCE [LARGE SCALE GENOMIC DNA]</scope>
    <source>
        <strain evidence="2">NIOZ-UU47</strain>
    </source>
</reference>
<comment type="caution">
    <text evidence="2">The sequence shown here is derived from an EMBL/GenBank/DDBJ whole genome shotgun (WGS) entry which is preliminary data.</text>
</comment>
<dbReference type="AlphaFoldDB" id="A0A8J6NAU6"/>
<dbReference type="InterPro" id="IPR006171">
    <property type="entry name" value="TOPRIM_dom"/>
</dbReference>
<dbReference type="CDD" id="cd01029">
    <property type="entry name" value="TOPRIM_primases"/>
    <property type="match status" value="1"/>
</dbReference>
<dbReference type="Proteomes" id="UP000614424">
    <property type="component" value="Unassembled WGS sequence"/>
</dbReference>
<accession>A0A8J6NAU6</accession>
<feature type="domain" description="Toprim" evidence="1">
    <location>
        <begin position="195"/>
        <end position="292"/>
    </location>
</feature>
<proteinExistence type="predicted"/>
<dbReference type="Pfam" id="PF13362">
    <property type="entry name" value="Toprim_3"/>
    <property type="match status" value="1"/>
</dbReference>
<evidence type="ECO:0000313" key="2">
    <source>
        <dbReference type="EMBL" id="MBC8316512.1"/>
    </source>
</evidence>
<protein>
    <submittedName>
        <fullName evidence="2">Toprim domain-containing protein</fullName>
    </submittedName>
</protein>
<name>A0A8J6NAU6_9BACT</name>
<evidence type="ECO:0000259" key="1">
    <source>
        <dbReference type="Pfam" id="PF13362"/>
    </source>
</evidence>
<dbReference type="Gene3D" id="3.40.1360.10">
    <property type="match status" value="1"/>
</dbReference>